<keyword evidence="2" id="KW-0662">Pyridine nucleotide biosynthesis</keyword>
<dbReference type="Proteomes" id="UP001431199">
    <property type="component" value="Unassembled WGS sequence"/>
</dbReference>
<accession>A0ABT2M1H6</accession>
<evidence type="ECO:0000256" key="6">
    <source>
        <dbReference type="ARBA" id="ARBA00039017"/>
    </source>
</evidence>
<comment type="caution">
    <text evidence="9">The sequence shown here is derived from an EMBL/GenBank/DDBJ whole genome shotgun (WGS) entry which is preliminary data.</text>
</comment>
<proteinExistence type="inferred from homology"/>
<evidence type="ECO:0000256" key="1">
    <source>
        <dbReference type="ARBA" id="ARBA00006336"/>
    </source>
</evidence>
<dbReference type="InterPro" id="IPR036380">
    <property type="entry name" value="Isochorismatase-like_sf"/>
</dbReference>
<feature type="domain" description="Isochorismatase-like" evidence="8">
    <location>
        <begin position="4"/>
        <end position="161"/>
    </location>
</feature>
<evidence type="ECO:0000313" key="10">
    <source>
        <dbReference type="Proteomes" id="UP001431199"/>
    </source>
</evidence>
<protein>
    <recommendedName>
        <fullName evidence="6">nicotinamidase</fullName>
        <ecNumber evidence="6">3.5.1.19</ecNumber>
    </recommendedName>
    <alternativeName>
        <fullName evidence="7">Nicotinamide deamidase</fullName>
    </alternativeName>
</protein>
<dbReference type="RefSeq" id="WP_260978825.1">
    <property type="nucleotide sequence ID" value="NZ_JAODBU010000008.1"/>
</dbReference>
<evidence type="ECO:0000256" key="7">
    <source>
        <dbReference type="ARBA" id="ARBA00043224"/>
    </source>
</evidence>
<dbReference type="EC" id="3.5.1.19" evidence="6"/>
<dbReference type="PANTHER" id="PTHR11080">
    <property type="entry name" value="PYRAZINAMIDASE/NICOTINAMIDASE"/>
    <property type="match status" value="1"/>
</dbReference>
<dbReference type="EMBL" id="JAODBU010000008">
    <property type="protein sequence ID" value="MCT7399375.1"/>
    <property type="molecule type" value="Genomic_DNA"/>
</dbReference>
<sequence>MRKALIVIDMQYDFIDGSLGTNEAQNILPNVNDLIDKKDYDNLFFTRDTHYENYLDTQEGKNLPVKHCIKNTHGWQIHDILNTDGAEIIDKESFGFKGWKGKLDNFDEVVLVGLCTDICVISNALIIKAFYPEIKINIVEDATAGVTPESKAAAIATAKSCQINII</sequence>
<keyword evidence="4 9" id="KW-0378">Hydrolase</keyword>
<dbReference type="PANTHER" id="PTHR11080:SF2">
    <property type="entry name" value="LD05707P"/>
    <property type="match status" value="1"/>
</dbReference>
<evidence type="ECO:0000256" key="5">
    <source>
        <dbReference type="ARBA" id="ARBA00037900"/>
    </source>
</evidence>
<dbReference type="InterPro" id="IPR052347">
    <property type="entry name" value="Isochorismatase_Nicotinamidase"/>
</dbReference>
<dbReference type="SUPFAM" id="SSF52499">
    <property type="entry name" value="Isochorismatase-like hydrolases"/>
    <property type="match status" value="1"/>
</dbReference>
<keyword evidence="10" id="KW-1185">Reference proteome</keyword>
<dbReference type="Gene3D" id="3.40.50.850">
    <property type="entry name" value="Isochorismatase-like"/>
    <property type="match status" value="1"/>
</dbReference>
<reference evidence="9" key="1">
    <citation type="submission" date="2022-09" db="EMBL/GenBank/DDBJ databases">
        <title>Eubacterium sp. LFL-14 isolated from human feces.</title>
        <authorList>
            <person name="Liu F."/>
        </authorList>
    </citation>
    <scope>NUCLEOTIDE SEQUENCE</scope>
    <source>
        <strain evidence="9">LFL-14</strain>
    </source>
</reference>
<dbReference type="CDD" id="cd00431">
    <property type="entry name" value="cysteine_hydrolases"/>
    <property type="match status" value="1"/>
</dbReference>
<dbReference type="Pfam" id="PF00857">
    <property type="entry name" value="Isochorismatase"/>
    <property type="match status" value="1"/>
</dbReference>
<comment type="similarity">
    <text evidence="1">Belongs to the isochorismatase family.</text>
</comment>
<name>A0ABT2M1H6_9FIRM</name>
<organism evidence="9 10">
    <name type="scientific">Eubacterium album</name>
    <dbReference type="NCBI Taxonomy" id="2978477"/>
    <lineage>
        <taxon>Bacteria</taxon>
        <taxon>Bacillati</taxon>
        <taxon>Bacillota</taxon>
        <taxon>Clostridia</taxon>
        <taxon>Eubacteriales</taxon>
        <taxon>Eubacteriaceae</taxon>
        <taxon>Eubacterium</taxon>
    </lineage>
</organism>
<evidence type="ECO:0000256" key="2">
    <source>
        <dbReference type="ARBA" id="ARBA00022642"/>
    </source>
</evidence>
<evidence type="ECO:0000256" key="3">
    <source>
        <dbReference type="ARBA" id="ARBA00022723"/>
    </source>
</evidence>
<keyword evidence="3" id="KW-0479">Metal-binding</keyword>
<comment type="pathway">
    <text evidence="5">Cofactor biosynthesis; nicotinate biosynthesis; nicotinate from nicotinamide: step 1/1.</text>
</comment>
<dbReference type="GO" id="GO:0016787">
    <property type="term" value="F:hydrolase activity"/>
    <property type="evidence" value="ECO:0007669"/>
    <property type="project" value="UniProtKB-KW"/>
</dbReference>
<dbReference type="InterPro" id="IPR000868">
    <property type="entry name" value="Isochorismatase-like_dom"/>
</dbReference>
<evidence type="ECO:0000259" key="8">
    <source>
        <dbReference type="Pfam" id="PF00857"/>
    </source>
</evidence>
<evidence type="ECO:0000256" key="4">
    <source>
        <dbReference type="ARBA" id="ARBA00022801"/>
    </source>
</evidence>
<gene>
    <name evidence="9" type="ORF">N5B56_09810</name>
</gene>
<evidence type="ECO:0000313" key="9">
    <source>
        <dbReference type="EMBL" id="MCT7399375.1"/>
    </source>
</evidence>